<dbReference type="GO" id="GO:0015031">
    <property type="term" value="P:protein transport"/>
    <property type="evidence" value="ECO:0007669"/>
    <property type="project" value="UniProtKB-KW"/>
</dbReference>
<comment type="subcellular location">
    <subcellularLocation>
        <location evidence="1">Nucleus</location>
        <location evidence="1">Nuclear pore complex</location>
    </subcellularLocation>
</comment>
<dbReference type="GO" id="GO:0051028">
    <property type="term" value="P:mRNA transport"/>
    <property type="evidence" value="ECO:0007669"/>
    <property type="project" value="UniProtKB-KW"/>
</dbReference>
<proteinExistence type="predicted"/>
<reference evidence="12 13" key="1">
    <citation type="submission" date="2024-01" db="EMBL/GenBank/DDBJ databases">
        <title>The complete chloroplast genome sequence of Lithospermum erythrorhizon: insights into the phylogenetic relationship among Boraginaceae species and the maternal lineages of purple gromwells.</title>
        <authorList>
            <person name="Okada T."/>
            <person name="Watanabe K."/>
        </authorList>
    </citation>
    <scope>NUCLEOTIDE SEQUENCE [LARGE SCALE GENOMIC DNA]</scope>
</reference>
<dbReference type="Gene3D" id="2.30.29.30">
    <property type="entry name" value="Pleckstrin-homology domain (PH domain)/Phosphotyrosine-binding domain (PTB)"/>
    <property type="match status" value="1"/>
</dbReference>
<feature type="compositionally biased region" description="Polar residues" evidence="10">
    <location>
        <begin position="179"/>
        <end position="189"/>
    </location>
</feature>
<feature type="compositionally biased region" description="Basic and acidic residues" evidence="10">
    <location>
        <begin position="190"/>
        <end position="201"/>
    </location>
</feature>
<keyword evidence="9" id="KW-0539">Nucleus</keyword>
<dbReference type="PANTHER" id="PTHR23138">
    <property type="entry name" value="RAN BINDING PROTEIN"/>
    <property type="match status" value="1"/>
</dbReference>
<evidence type="ECO:0000313" key="13">
    <source>
        <dbReference type="Proteomes" id="UP001454036"/>
    </source>
</evidence>
<feature type="compositionally biased region" description="Polar residues" evidence="10">
    <location>
        <begin position="429"/>
        <end position="438"/>
    </location>
</feature>
<dbReference type="SUPFAM" id="SSF50729">
    <property type="entry name" value="PH domain-like"/>
    <property type="match status" value="1"/>
</dbReference>
<dbReference type="InterPro" id="IPR045255">
    <property type="entry name" value="RanBP1-like"/>
</dbReference>
<feature type="region of interest" description="Disordered" evidence="10">
    <location>
        <begin position="419"/>
        <end position="438"/>
    </location>
</feature>
<dbReference type="InterPro" id="IPR011993">
    <property type="entry name" value="PH-like_dom_sf"/>
</dbReference>
<feature type="compositionally biased region" description="Acidic residues" evidence="10">
    <location>
        <begin position="105"/>
        <end position="114"/>
    </location>
</feature>
<name>A0AAV3QRT1_LITER</name>
<evidence type="ECO:0000256" key="7">
    <source>
        <dbReference type="ARBA" id="ARBA00023010"/>
    </source>
</evidence>
<keyword evidence="4" id="KW-0509">mRNA transport</keyword>
<evidence type="ECO:0000259" key="11">
    <source>
        <dbReference type="PROSITE" id="PS50196"/>
    </source>
</evidence>
<keyword evidence="7" id="KW-0811">Translocation</keyword>
<feature type="domain" description="RanBD1" evidence="11">
    <location>
        <begin position="296"/>
        <end position="417"/>
    </location>
</feature>
<evidence type="ECO:0000256" key="9">
    <source>
        <dbReference type="ARBA" id="ARBA00023242"/>
    </source>
</evidence>
<dbReference type="SMART" id="SM00160">
    <property type="entry name" value="RanBD"/>
    <property type="match status" value="1"/>
</dbReference>
<keyword evidence="3" id="KW-0677">Repeat</keyword>
<evidence type="ECO:0000256" key="1">
    <source>
        <dbReference type="ARBA" id="ARBA00004567"/>
    </source>
</evidence>
<feature type="compositionally biased region" description="Basic and acidic residues" evidence="10">
    <location>
        <begin position="150"/>
        <end position="173"/>
    </location>
</feature>
<organism evidence="12 13">
    <name type="scientific">Lithospermum erythrorhizon</name>
    <name type="common">Purple gromwell</name>
    <name type="synonym">Lithospermum officinale var. erythrorhizon</name>
    <dbReference type="NCBI Taxonomy" id="34254"/>
    <lineage>
        <taxon>Eukaryota</taxon>
        <taxon>Viridiplantae</taxon>
        <taxon>Streptophyta</taxon>
        <taxon>Embryophyta</taxon>
        <taxon>Tracheophyta</taxon>
        <taxon>Spermatophyta</taxon>
        <taxon>Magnoliopsida</taxon>
        <taxon>eudicotyledons</taxon>
        <taxon>Gunneridae</taxon>
        <taxon>Pentapetalae</taxon>
        <taxon>asterids</taxon>
        <taxon>lamiids</taxon>
        <taxon>Boraginales</taxon>
        <taxon>Boraginaceae</taxon>
        <taxon>Boraginoideae</taxon>
        <taxon>Lithospermeae</taxon>
        <taxon>Lithospermum</taxon>
    </lineage>
</organism>
<dbReference type="PANTHER" id="PTHR23138:SF142">
    <property type="entry name" value="RAN-BINDING PROTEIN 3B-RELATED"/>
    <property type="match status" value="1"/>
</dbReference>
<evidence type="ECO:0000313" key="12">
    <source>
        <dbReference type="EMBL" id="GAA0165575.1"/>
    </source>
</evidence>
<dbReference type="Pfam" id="PF00638">
    <property type="entry name" value="Ran_BP1"/>
    <property type="match status" value="1"/>
</dbReference>
<dbReference type="InterPro" id="IPR045207">
    <property type="entry name" value="RanBD_NUP50_plant"/>
</dbReference>
<sequence length="438" mass="46431">MGDDAELQSSKKRVAGRQLTKDNPELDDEDVSEQEMGTFKKASEEVLAARRIVKVRRNTTAAAPSSAPASANPFAGIRFPASACIEAEVGKMDPEKVAEKVDANLETDVDESDAPEAKLESIGEEEENLKQSIETKTTNAETTEGNLTDEEAKKDSEADSGEGEGRKDAREVGNEAEAENSSLEGNQNAKDLELKVEEKESNGSSAKSGEKSSFGSFQQLSSGQNAFTGFAGTGFSSSTFSFGSIAKDGASSGSGSLFGTKTDQPFGIGLSGNENTSLFGTVGSSSLNNSMGTGFPAKQEVSIETGEENEKAVFAADSVLFEFTDGSWKERGKGELKVNVSTVGPEKARLVMRTKGNYRLVLNASLYSDMKLTNMEKKGVTFACINSASEGKDGLSTYAVKFKDPSIVDEFKVAVNEHKGPTAVPLKTPENSPKASDD</sequence>
<evidence type="ECO:0000256" key="4">
    <source>
        <dbReference type="ARBA" id="ARBA00022816"/>
    </source>
</evidence>
<comment type="caution">
    <text evidence="12">The sequence shown here is derived from an EMBL/GenBank/DDBJ whole genome shotgun (WGS) entry which is preliminary data.</text>
</comment>
<keyword evidence="2" id="KW-0813">Transport</keyword>
<evidence type="ECO:0000256" key="8">
    <source>
        <dbReference type="ARBA" id="ARBA00023132"/>
    </source>
</evidence>
<dbReference type="PROSITE" id="PS50196">
    <property type="entry name" value="RANBD1"/>
    <property type="match status" value="1"/>
</dbReference>
<accession>A0AAV3QRT1</accession>
<protein>
    <submittedName>
        <fullName evidence="12">Scaffold/adaptor protein</fullName>
    </submittedName>
</protein>
<evidence type="ECO:0000256" key="10">
    <source>
        <dbReference type="SAM" id="MobiDB-lite"/>
    </source>
</evidence>
<dbReference type="GO" id="GO:0005643">
    <property type="term" value="C:nuclear pore"/>
    <property type="evidence" value="ECO:0007669"/>
    <property type="project" value="UniProtKB-SubCell"/>
</dbReference>
<evidence type="ECO:0000256" key="2">
    <source>
        <dbReference type="ARBA" id="ARBA00022448"/>
    </source>
</evidence>
<evidence type="ECO:0000256" key="3">
    <source>
        <dbReference type="ARBA" id="ARBA00022737"/>
    </source>
</evidence>
<evidence type="ECO:0000256" key="6">
    <source>
        <dbReference type="ARBA" id="ARBA00022990"/>
    </source>
</evidence>
<dbReference type="Proteomes" id="UP001454036">
    <property type="component" value="Unassembled WGS sequence"/>
</dbReference>
<feature type="compositionally biased region" description="Polar residues" evidence="10">
    <location>
        <begin position="130"/>
        <end position="146"/>
    </location>
</feature>
<feature type="region of interest" description="Disordered" evidence="10">
    <location>
        <begin position="1"/>
        <end position="40"/>
    </location>
</feature>
<dbReference type="CDD" id="cd13169">
    <property type="entry name" value="RanBD_NUP50_plant"/>
    <property type="match status" value="1"/>
</dbReference>
<evidence type="ECO:0000256" key="5">
    <source>
        <dbReference type="ARBA" id="ARBA00022927"/>
    </source>
</evidence>
<keyword evidence="8" id="KW-0906">Nuclear pore complex</keyword>
<feature type="region of interest" description="Disordered" evidence="10">
    <location>
        <begin position="98"/>
        <end position="217"/>
    </location>
</feature>
<dbReference type="InterPro" id="IPR000156">
    <property type="entry name" value="Ran_bind_dom"/>
</dbReference>
<dbReference type="AlphaFoldDB" id="A0AAV3QRT1"/>
<keyword evidence="13" id="KW-1185">Reference proteome</keyword>
<dbReference type="Pfam" id="PF08911">
    <property type="entry name" value="NUP50"/>
    <property type="match status" value="1"/>
</dbReference>
<gene>
    <name evidence="12" type="ORF">LIER_20948</name>
</gene>
<keyword evidence="5" id="KW-0653">Protein transport</keyword>
<dbReference type="EMBL" id="BAABME010005420">
    <property type="protein sequence ID" value="GAA0165575.1"/>
    <property type="molecule type" value="Genomic_DNA"/>
</dbReference>
<dbReference type="InterPro" id="IPR015007">
    <property type="entry name" value="NUP2/50/61"/>
</dbReference>
<keyword evidence="6" id="KW-0007">Acetylation</keyword>